<sequence precursor="true">MKTSYLSHILKVFILLIISMNLYAEPLELSSFIVSNNQKTISSKYNGYIEKFYINEGDYVKKGKLLLKIDSKEMSTLKSQTILSIEQAKLNFNIIKSDLGKATIDFDRYKRLFEKQLISKSDFENFQLKKSNLEKNLQIAKKSIKQSEDKLQEINKNLKYLNIRASSDGLIIKKNINEGELATAGTPLLTISDVDNLNLYLDVAESDLSKFREKENLDIYIESLNINQKAKVVAILPSVDSGTNSFRVKLSFKRTDNRVLPGMYAKVRVE</sequence>
<dbReference type="PANTHER" id="PTHR30469">
    <property type="entry name" value="MULTIDRUG RESISTANCE PROTEIN MDTA"/>
    <property type="match status" value="1"/>
</dbReference>
<dbReference type="GO" id="GO:1990281">
    <property type="term" value="C:efflux pump complex"/>
    <property type="evidence" value="ECO:0007669"/>
    <property type="project" value="TreeGrafter"/>
</dbReference>
<evidence type="ECO:0000259" key="3">
    <source>
        <dbReference type="Pfam" id="PF25954"/>
    </source>
</evidence>
<feature type="coiled-coil region" evidence="2">
    <location>
        <begin position="123"/>
        <end position="164"/>
    </location>
</feature>
<feature type="domain" description="CzcB-like barrel-sandwich hybrid" evidence="4">
    <location>
        <begin position="40"/>
        <end position="193"/>
    </location>
</feature>
<dbReference type="Pfam" id="PF25973">
    <property type="entry name" value="BSH_CzcB"/>
    <property type="match status" value="1"/>
</dbReference>
<gene>
    <name evidence="5" type="ordered locus">Arnit_0806</name>
</gene>
<dbReference type="InterPro" id="IPR058647">
    <property type="entry name" value="BSH_CzcB-like"/>
</dbReference>
<accession>D5V2N8</accession>
<dbReference type="RefSeq" id="WP_013134615.1">
    <property type="nucleotide sequence ID" value="NC_014166.1"/>
</dbReference>
<dbReference type="EMBL" id="CP001999">
    <property type="protein sequence ID" value="ADG92470.1"/>
    <property type="molecule type" value="Genomic_DNA"/>
</dbReference>
<organism evidence="5 6">
    <name type="scientific">Arcobacter nitrofigilis (strain ATCC 33309 / DSM 7299 / CCUG 15893 / LMG 7604 / NCTC 12251 / CI)</name>
    <name type="common">Campylobacter nitrofigilis</name>
    <dbReference type="NCBI Taxonomy" id="572480"/>
    <lineage>
        <taxon>Bacteria</taxon>
        <taxon>Pseudomonadati</taxon>
        <taxon>Campylobacterota</taxon>
        <taxon>Epsilonproteobacteria</taxon>
        <taxon>Campylobacterales</taxon>
        <taxon>Arcobacteraceae</taxon>
        <taxon>Arcobacter</taxon>
    </lineage>
</organism>
<evidence type="ECO:0000313" key="6">
    <source>
        <dbReference type="Proteomes" id="UP000000939"/>
    </source>
</evidence>
<name>D5V2N8_ARCNC</name>
<keyword evidence="2" id="KW-0175">Coiled coil</keyword>
<dbReference type="eggNOG" id="COG0845">
    <property type="taxonomic scope" value="Bacteria"/>
</dbReference>
<dbReference type="InterPro" id="IPR006143">
    <property type="entry name" value="RND_pump_MFP"/>
</dbReference>
<dbReference type="GO" id="GO:0015562">
    <property type="term" value="F:efflux transmembrane transporter activity"/>
    <property type="evidence" value="ECO:0007669"/>
    <property type="project" value="TreeGrafter"/>
</dbReference>
<evidence type="ECO:0000259" key="4">
    <source>
        <dbReference type="Pfam" id="PF25973"/>
    </source>
</evidence>
<dbReference type="HOGENOM" id="CLU_018816_6_3_7"/>
<dbReference type="Gene3D" id="2.40.30.170">
    <property type="match status" value="1"/>
</dbReference>
<dbReference type="PANTHER" id="PTHR30469:SF15">
    <property type="entry name" value="HLYD FAMILY OF SECRETION PROTEINS"/>
    <property type="match status" value="1"/>
</dbReference>
<dbReference type="InterPro" id="IPR058792">
    <property type="entry name" value="Beta-barrel_RND_2"/>
</dbReference>
<dbReference type="STRING" id="572480.Arnit_0806"/>
<dbReference type="Pfam" id="PF25954">
    <property type="entry name" value="Beta-barrel_RND_2"/>
    <property type="match status" value="1"/>
</dbReference>
<dbReference type="NCBIfam" id="TIGR01730">
    <property type="entry name" value="RND_mfp"/>
    <property type="match status" value="1"/>
</dbReference>
<dbReference type="OrthoDB" id="9806939at2"/>
<dbReference type="AlphaFoldDB" id="D5V2N8"/>
<evidence type="ECO:0000256" key="1">
    <source>
        <dbReference type="ARBA" id="ARBA00009477"/>
    </source>
</evidence>
<evidence type="ECO:0000313" key="5">
    <source>
        <dbReference type="EMBL" id="ADG92470.1"/>
    </source>
</evidence>
<dbReference type="Proteomes" id="UP000000939">
    <property type="component" value="Chromosome"/>
</dbReference>
<comment type="similarity">
    <text evidence="1">Belongs to the membrane fusion protein (MFP) (TC 8.A.1) family.</text>
</comment>
<dbReference type="KEGG" id="ant:Arnit_0806"/>
<evidence type="ECO:0000256" key="2">
    <source>
        <dbReference type="SAM" id="Coils"/>
    </source>
</evidence>
<protein>
    <submittedName>
        <fullName evidence="5">Secretion protein HlyD family protein</fullName>
    </submittedName>
</protein>
<dbReference type="SUPFAM" id="SSF111369">
    <property type="entry name" value="HlyD-like secretion proteins"/>
    <property type="match status" value="1"/>
</dbReference>
<keyword evidence="6" id="KW-1185">Reference proteome</keyword>
<proteinExistence type="inferred from homology"/>
<dbReference type="Gene3D" id="2.40.50.100">
    <property type="match status" value="1"/>
</dbReference>
<feature type="domain" description="CusB-like beta-barrel" evidence="3">
    <location>
        <begin position="201"/>
        <end position="269"/>
    </location>
</feature>
<dbReference type="Gene3D" id="1.10.287.470">
    <property type="entry name" value="Helix hairpin bin"/>
    <property type="match status" value="1"/>
</dbReference>
<reference evidence="5 6" key="1">
    <citation type="journal article" date="2010" name="Stand. Genomic Sci.">
        <title>Complete genome sequence of Arcobacter nitrofigilis type strain (CI).</title>
        <authorList>
            <person name="Pati A."/>
            <person name="Gronow S."/>
            <person name="Lapidus A."/>
            <person name="Copeland A."/>
            <person name="Glavina Del Rio T."/>
            <person name="Nolan M."/>
            <person name="Lucas S."/>
            <person name="Tice H."/>
            <person name="Cheng J.F."/>
            <person name="Han C."/>
            <person name="Chertkov O."/>
            <person name="Bruce D."/>
            <person name="Tapia R."/>
            <person name="Goodwin L."/>
            <person name="Pitluck S."/>
            <person name="Liolios K."/>
            <person name="Ivanova N."/>
            <person name="Mavromatis K."/>
            <person name="Chen A."/>
            <person name="Palaniappan K."/>
            <person name="Land M."/>
            <person name="Hauser L."/>
            <person name="Chang Y.J."/>
            <person name="Jeffries C.D."/>
            <person name="Detter J.C."/>
            <person name="Rohde M."/>
            <person name="Goker M."/>
            <person name="Bristow J."/>
            <person name="Eisen J.A."/>
            <person name="Markowitz V."/>
            <person name="Hugenholtz P."/>
            <person name="Klenk H.P."/>
            <person name="Kyrpides N.C."/>
        </authorList>
    </citation>
    <scope>NUCLEOTIDE SEQUENCE [LARGE SCALE GENOMIC DNA]</scope>
    <source>
        <strain evidence="6">ATCC 33309 / DSM 7299 / CCUG 15893 / LMG 7604 / NCTC 12251 / CI</strain>
    </source>
</reference>